<evidence type="ECO:0000313" key="5">
    <source>
        <dbReference type="Proteomes" id="UP000033358"/>
    </source>
</evidence>
<reference evidence="4 5" key="1">
    <citation type="submission" date="2015-02" db="EMBL/GenBank/DDBJ databases">
        <title>Single cell genomics of a rare environmental alphaproteobacterium provides unique insights into Rickettsiaceae evolution.</title>
        <authorList>
            <person name="Martijn J."/>
            <person name="Schulz F."/>
            <person name="Zaremba-Niedzwiedzka K."/>
            <person name="Viklund J."/>
            <person name="Stepanauskas R."/>
            <person name="Andersson S.G.E."/>
            <person name="Horn M."/>
            <person name="Guy L."/>
            <person name="Ettema T.J.G."/>
        </authorList>
    </citation>
    <scope>NUCLEOTIDE SEQUENCE [LARGE SCALE GENOMIC DNA]</scope>
    <source>
        <strain evidence="4 5">SCGC AAA041-L04</strain>
    </source>
</reference>
<dbReference type="Pfam" id="PF10073">
    <property type="entry name" value="GapR_DNA-bd"/>
    <property type="match status" value="1"/>
</dbReference>
<name>A0A0F5MPZ7_9RICK</name>
<dbReference type="EMBL" id="JYHA01000127">
    <property type="protein sequence ID" value="KKB96142.1"/>
    <property type="molecule type" value="Genomic_DNA"/>
</dbReference>
<feature type="domain" description="GapR-like DNA-binding" evidence="3">
    <location>
        <begin position="8"/>
        <end position="78"/>
    </location>
</feature>
<evidence type="ECO:0000259" key="3">
    <source>
        <dbReference type="Pfam" id="PF10073"/>
    </source>
</evidence>
<proteinExistence type="inferred from homology"/>
<dbReference type="GO" id="GO:0003677">
    <property type="term" value="F:DNA binding"/>
    <property type="evidence" value="ECO:0007669"/>
    <property type="project" value="InterPro"/>
</dbReference>
<dbReference type="NCBIfam" id="NF010247">
    <property type="entry name" value="PRK13694.1"/>
    <property type="match status" value="1"/>
</dbReference>
<keyword evidence="2" id="KW-0175">Coiled coil</keyword>
<accession>A0A0F5MPZ7</accession>
<evidence type="ECO:0000256" key="2">
    <source>
        <dbReference type="SAM" id="Coils"/>
    </source>
</evidence>
<sequence length="84" mass="9605">MGVAGVSGDQLRQFIERIERLEQEKANIMIDIKEVYAEAASTGFDAKIMRQIIRIRKMDKEELEEQESLLDLYKEALGMTIEGA</sequence>
<protein>
    <recommendedName>
        <fullName evidence="1">UPF0335 protein SZ25_00767</fullName>
    </recommendedName>
</protein>
<gene>
    <name evidence="4" type="ORF">SZ25_00767</name>
</gene>
<dbReference type="InterPro" id="IPR018753">
    <property type="entry name" value="GapR-like"/>
</dbReference>
<organism evidence="4 5">
    <name type="scientific">Candidatus Arcanibacter lacustris</name>
    <dbReference type="NCBI Taxonomy" id="1607817"/>
    <lineage>
        <taxon>Bacteria</taxon>
        <taxon>Pseudomonadati</taxon>
        <taxon>Pseudomonadota</taxon>
        <taxon>Alphaproteobacteria</taxon>
        <taxon>Rickettsiales</taxon>
        <taxon>Candidatus Arcanibacter</taxon>
    </lineage>
</organism>
<evidence type="ECO:0000313" key="4">
    <source>
        <dbReference type="EMBL" id="KKB96142.1"/>
    </source>
</evidence>
<comment type="caution">
    <text evidence="4">The sequence shown here is derived from an EMBL/GenBank/DDBJ whole genome shotgun (WGS) entry which is preliminary data.</text>
</comment>
<evidence type="ECO:0000256" key="1">
    <source>
        <dbReference type="HAMAP-Rule" id="MF_00797"/>
    </source>
</evidence>
<dbReference type="InterPro" id="IPR046367">
    <property type="entry name" value="GapR-like_DNA-bd"/>
</dbReference>
<dbReference type="HAMAP" id="MF_00797">
    <property type="entry name" value="UPF0335"/>
    <property type="match status" value="1"/>
</dbReference>
<dbReference type="Proteomes" id="UP000033358">
    <property type="component" value="Unassembled WGS sequence"/>
</dbReference>
<dbReference type="PATRIC" id="fig|1607817.3.peg.767"/>
<feature type="coiled-coil region" evidence="2">
    <location>
        <begin position="11"/>
        <end position="76"/>
    </location>
</feature>
<comment type="similarity">
    <text evidence="1">Belongs to the UPF0335 family.</text>
</comment>
<dbReference type="AlphaFoldDB" id="A0A0F5MPZ7"/>
<keyword evidence="5" id="KW-1185">Reference proteome</keyword>